<feature type="transmembrane region" description="Helical" evidence="9">
    <location>
        <begin position="58"/>
        <end position="76"/>
    </location>
</feature>
<comment type="caution">
    <text evidence="10">The sequence shown here is derived from an EMBL/GenBank/DDBJ whole genome shotgun (WGS) entry which is preliminary data.</text>
</comment>
<feature type="transmembrane region" description="Helical" evidence="9">
    <location>
        <begin position="14"/>
        <end position="37"/>
    </location>
</feature>
<feature type="transmembrane region" description="Helical" evidence="9">
    <location>
        <begin position="96"/>
        <end position="113"/>
    </location>
</feature>
<dbReference type="PROSITE" id="PS00221">
    <property type="entry name" value="MIP"/>
    <property type="match status" value="1"/>
</dbReference>
<evidence type="ECO:0000313" key="11">
    <source>
        <dbReference type="Proteomes" id="UP000191342"/>
    </source>
</evidence>
<dbReference type="InterPro" id="IPR000425">
    <property type="entry name" value="MIP"/>
</dbReference>
<dbReference type="InterPro" id="IPR034294">
    <property type="entry name" value="Aquaporin_transptr"/>
</dbReference>
<dbReference type="PRINTS" id="PR00783">
    <property type="entry name" value="MINTRINSICP"/>
</dbReference>
<dbReference type="STRING" id="254877.A0A1V6TES1"/>
<evidence type="ECO:0000256" key="7">
    <source>
        <dbReference type="ARBA" id="ARBA00023136"/>
    </source>
</evidence>
<dbReference type="EMBL" id="MLQL01000010">
    <property type="protein sequence ID" value="OQE24083.1"/>
    <property type="molecule type" value="Genomic_DNA"/>
</dbReference>
<evidence type="ECO:0000256" key="5">
    <source>
        <dbReference type="ARBA" id="ARBA00022692"/>
    </source>
</evidence>
<dbReference type="GO" id="GO:0005886">
    <property type="term" value="C:plasma membrane"/>
    <property type="evidence" value="ECO:0007669"/>
    <property type="project" value="UniProtKB-SubCell"/>
</dbReference>
<keyword evidence="3 8" id="KW-0813">Transport</keyword>
<keyword evidence="6 9" id="KW-1133">Transmembrane helix</keyword>
<evidence type="ECO:0000256" key="8">
    <source>
        <dbReference type="RuleBase" id="RU000477"/>
    </source>
</evidence>
<evidence type="ECO:0008006" key="12">
    <source>
        <dbReference type="Google" id="ProtNLM"/>
    </source>
</evidence>
<dbReference type="InterPro" id="IPR023271">
    <property type="entry name" value="Aquaporin-like"/>
</dbReference>
<proteinExistence type="inferred from homology"/>
<evidence type="ECO:0000256" key="1">
    <source>
        <dbReference type="ARBA" id="ARBA00004651"/>
    </source>
</evidence>
<evidence type="ECO:0000256" key="6">
    <source>
        <dbReference type="ARBA" id="ARBA00022989"/>
    </source>
</evidence>
<dbReference type="Proteomes" id="UP000191342">
    <property type="component" value="Unassembled WGS sequence"/>
</dbReference>
<dbReference type="Pfam" id="PF00230">
    <property type="entry name" value="MIP"/>
    <property type="match status" value="1"/>
</dbReference>
<dbReference type="AlphaFoldDB" id="A0A1V6TES1"/>
<dbReference type="PANTHER" id="PTHR19139">
    <property type="entry name" value="AQUAPORIN TRANSPORTER"/>
    <property type="match status" value="1"/>
</dbReference>
<dbReference type="InterPro" id="IPR022357">
    <property type="entry name" value="MIP_CS"/>
</dbReference>
<keyword evidence="7 9" id="KW-0472">Membrane</keyword>
<accession>A0A1V6TES1</accession>
<gene>
    <name evidence="10" type="ORF">PENFLA_c010G03018</name>
</gene>
<keyword evidence="5 8" id="KW-0812">Transmembrane</keyword>
<protein>
    <recommendedName>
        <fullName evidence="12">Aquaporin</fullName>
    </recommendedName>
</protein>
<dbReference type="Gene3D" id="1.20.1080.10">
    <property type="entry name" value="Glycerol uptake facilitator protein"/>
    <property type="match status" value="1"/>
</dbReference>
<dbReference type="PANTHER" id="PTHR19139:SF199">
    <property type="entry name" value="MIP17260P"/>
    <property type="match status" value="1"/>
</dbReference>
<evidence type="ECO:0000256" key="4">
    <source>
        <dbReference type="ARBA" id="ARBA00022475"/>
    </source>
</evidence>
<evidence type="ECO:0000256" key="9">
    <source>
        <dbReference type="SAM" id="Phobius"/>
    </source>
</evidence>
<comment type="subcellular location">
    <subcellularLocation>
        <location evidence="1">Cell membrane</location>
        <topology evidence="1">Multi-pass membrane protein</topology>
    </subcellularLocation>
</comment>
<name>A0A1V6TES1_9EURO</name>
<keyword evidence="4" id="KW-1003">Cell membrane</keyword>
<comment type="similarity">
    <text evidence="2 8">Belongs to the MIP/aquaporin (TC 1.A.8) family.</text>
</comment>
<evidence type="ECO:0000256" key="3">
    <source>
        <dbReference type="ARBA" id="ARBA00022448"/>
    </source>
</evidence>
<evidence type="ECO:0000256" key="2">
    <source>
        <dbReference type="ARBA" id="ARBA00006175"/>
    </source>
</evidence>
<keyword evidence="11" id="KW-1185">Reference proteome</keyword>
<dbReference type="GO" id="GO:0015250">
    <property type="term" value="F:water channel activity"/>
    <property type="evidence" value="ECO:0007669"/>
    <property type="project" value="TreeGrafter"/>
</dbReference>
<evidence type="ECO:0000313" key="10">
    <source>
        <dbReference type="EMBL" id="OQE24083.1"/>
    </source>
</evidence>
<reference evidence="11" key="1">
    <citation type="journal article" date="2017" name="Nat. Microbiol.">
        <title>Global analysis of biosynthetic gene clusters reveals vast potential of secondary metabolite production in Penicillium species.</title>
        <authorList>
            <person name="Nielsen J.C."/>
            <person name="Grijseels S."/>
            <person name="Prigent S."/>
            <person name="Ji B."/>
            <person name="Dainat J."/>
            <person name="Nielsen K.F."/>
            <person name="Frisvad J.C."/>
            <person name="Workman M."/>
            <person name="Nielsen J."/>
        </authorList>
    </citation>
    <scope>NUCLEOTIDE SEQUENCE [LARGE SCALE GENOMIC DNA]</scope>
    <source>
        <strain evidence="11">IBT 14082</strain>
    </source>
</reference>
<dbReference type="OrthoDB" id="3222at2759"/>
<organism evidence="10 11">
    <name type="scientific">Penicillium flavigenum</name>
    <dbReference type="NCBI Taxonomy" id="254877"/>
    <lineage>
        <taxon>Eukaryota</taxon>
        <taxon>Fungi</taxon>
        <taxon>Dikarya</taxon>
        <taxon>Ascomycota</taxon>
        <taxon>Pezizomycotina</taxon>
        <taxon>Eurotiomycetes</taxon>
        <taxon>Eurotiomycetidae</taxon>
        <taxon>Eurotiales</taxon>
        <taxon>Aspergillaceae</taxon>
        <taxon>Penicillium</taxon>
    </lineage>
</organism>
<sequence>MAGHLATGPVVPSLIGGLLNTLTLPLFIFAAGPVSGGHVNPTITMATFFARLSTFPRSILYIGFQLLGATVAGYLLRSSFDTRSVSIYKHQPLSLVIFFLAVCFTASFILGFFC</sequence>
<dbReference type="SUPFAM" id="SSF81338">
    <property type="entry name" value="Aquaporin-like"/>
    <property type="match status" value="1"/>
</dbReference>